<reference evidence="2" key="2">
    <citation type="journal article" date="2018" name="Environ. Sci. Technol.">
        <title>The Toxicogenome of Hyalella azteca: A Model for Sediment Ecotoxicology and Evolutionary Toxicology.</title>
        <authorList>
            <person name="Poynton H.C."/>
            <person name="Hasenbein S."/>
            <person name="Benoit J.B."/>
            <person name="Sepulveda M.S."/>
            <person name="Poelchau M.F."/>
            <person name="Hughes D.S.T."/>
            <person name="Murali S.C."/>
            <person name="Chen S."/>
            <person name="Glastad K.M."/>
            <person name="Goodisman M.A.D."/>
            <person name="Werren J.H."/>
            <person name="Vineis J.H."/>
            <person name="Bowen J.L."/>
            <person name="Friedrich M."/>
            <person name="Jones J."/>
            <person name="Robertson H.M."/>
            <person name="Feyereisen R."/>
            <person name="Mechler-Hickson A."/>
            <person name="Mathers N."/>
            <person name="Lee C.E."/>
            <person name="Colbourne J.K."/>
            <person name="Biales A."/>
            <person name="Johnston J.S."/>
            <person name="Wellborn G.A."/>
            <person name="Rosendale A.J."/>
            <person name="Cridge A.G."/>
            <person name="Munoz-Torres M.C."/>
            <person name="Bain P.A."/>
            <person name="Manny A.R."/>
            <person name="Major K.M."/>
            <person name="Lambert F.N."/>
            <person name="Vulpe C.D."/>
            <person name="Tuck P."/>
            <person name="Blalock B.J."/>
            <person name="Lin Y.Y."/>
            <person name="Smith M.E."/>
            <person name="Ochoa-Acuna H."/>
            <person name="Chen M.M."/>
            <person name="Childers C.P."/>
            <person name="Qu J."/>
            <person name="Dugan S."/>
            <person name="Lee S.L."/>
            <person name="Chao H."/>
            <person name="Dinh H."/>
            <person name="Han Y."/>
            <person name="Doddapaneni H."/>
            <person name="Worley K.C."/>
            <person name="Muzny D.M."/>
            <person name="Gibbs R.A."/>
            <person name="Richards S."/>
        </authorList>
    </citation>
    <scope>NUCLEOTIDE SEQUENCE</scope>
    <source>
        <strain evidence="2">HAZT.00-mixed</strain>
        <tissue evidence="2">Whole organism</tissue>
    </source>
</reference>
<reference evidence="2" key="1">
    <citation type="submission" date="2014-08" db="EMBL/GenBank/DDBJ databases">
        <authorList>
            <person name="Murali S."/>
            <person name="Richards S."/>
            <person name="Bandaranaike D."/>
            <person name="Bellair M."/>
            <person name="Blankenburg K."/>
            <person name="Chao H."/>
            <person name="Dinh H."/>
            <person name="Doddapaneni H."/>
            <person name="Dugan-Rocha S."/>
            <person name="Elkadiri S."/>
            <person name="Gnanaolivu R."/>
            <person name="Hughes D."/>
            <person name="Lee S."/>
            <person name="Li M."/>
            <person name="Ming W."/>
            <person name="Munidasa M."/>
            <person name="Muniz J."/>
            <person name="Nguyen L."/>
            <person name="Osuji N."/>
            <person name="Pu L.-L."/>
            <person name="Puazo M."/>
            <person name="Skinner E."/>
            <person name="Qu C."/>
            <person name="Quiroz J."/>
            <person name="Raj R."/>
            <person name="Weissenberger G."/>
            <person name="Xin Y."/>
            <person name="Zou X."/>
            <person name="Han Y."/>
            <person name="Worley K."/>
            <person name="Muzny D."/>
            <person name="Gibbs R."/>
        </authorList>
    </citation>
    <scope>NUCLEOTIDE SEQUENCE</scope>
    <source>
        <strain evidence="2">HAZT.00-mixed</strain>
        <tissue evidence="2">Whole organism</tissue>
    </source>
</reference>
<protein>
    <submittedName>
        <fullName evidence="2">Uncharacterized protein</fullName>
    </submittedName>
</protein>
<sequence length="106" mass="12385">MHWMAGRGDVLVMALVTMVCVALVTHGMPQKGPHFETSVTEYTNMRTCYTSEVCKTEFQSRFRCRCPRWYWCRSPGRYYHAYCSMSSRGTIWIQPGGLRPEDAFMR</sequence>
<evidence type="ECO:0000313" key="2">
    <source>
        <dbReference type="EMBL" id="KAA0203195.1"/>
    </source>
</evidence>
<gene>
    <name evidence="2" type="ORF">HAZT_HAZT005822</name>
</gene>
<comment type="caution">
    <text evidence="2">The sequence shown here is derived from an EMBL/GenBank/DDBJ whole genome shotgun (WGS) entry which is preliminary data.</text>
</comment>
<dbReference type="AlphaFoldDB" id="A0A6A0HDW2"/>
<feature type="signal peptide" evidence="1">
    <location>
        <begin position="1"/>
        <end position="27"/>
    </location>
</feature>
<evidence type="ECO:0000256" key="1">
    <source>
        <dbReference type="SAM" id="SignalP"/>
    </source>
</evidence>
<dbReference type="EMBL" id="JQDR03002202">
    <property type="protein sequence ID" value="KAA0203195.1"/>
    <property type="molecule type" value="Genomic_DNA"/>
</dbReference>
<accession>A0A6A0HDW2</accession>
<proteinExistence type="predicted"/>
<keyword evidence="1" id="KW-0732">Signal</keyword>
<feature type="chain" id="PRO_5025680045" evidence="1">
    <location>
        <begin position="28"/>
        <end position="106"/>
    </location>
</feature>
<name>A0A6A0HDW2_HYAAZ</name>
<reference evidence="2" key="3">
    <citation type="submission" date="2019-06" db="EMBL/GenBank/DDBJ databases">
        <authorList>
            <person name="Poynton C."/>
            <person name="Hasenbein S."/>
            <person name="Benoit J.B."/>
            <person name="Sepulveda M.S."/>
            <person name="Poelchau M.F."/>
            <person name="Murali S.C."/>
            <person name="Chen S."/>
            <person name="Glastad K.M."/>
            <person name="Werren J.H."/>
            <person name="Vineis J.H."/>
            <person name="Bowen J.L."/>
            <person name="Friedrich M."/>
            <person name="Jones J."/>
            <person name="Robertson H.M."/>
            <person name="Feyereisen R."/>
            <person name="Mechler-Hickson A."/>
            <person name="Mathers N."/>
            <person name="Lee C.E."/>
            <person name="Colbourne J.K."/>
            <person name="Biales A."/>
            <person name="Johnston J.S."/>
            <person name="Wellborn G.A."/>
            <person name="Rosendale A.J."/>
            <person name="Cridge A.G."/>
            <person name="Munoz-Torres M.C."/>
            <person name="Bain P.A."/>
            <person name="Manny A.R."/>
            <person name="Major K.M."/>
            <person name="Lambert F.N."/>
            <person name="Vulpe C.D."/>
            <person name="Tuck P."/>
            <person name="Blalock B.J."/>
            <person name="Lin Y.-Y."/>
            <person name="Smith M.E."/>
            <person name="Ochoa-Acuna H."/>
            <person name="Chen M.-J.M."/>
            <person name="Childers C.P."/>
            <person name="Qu J."/>
            <person name="Dugan S."/>
            <person name="Lee S.L."/>
            <person name="Chao H."/>
            <person name="Dinh H."/>
            <person name="Han Y."/>
            <person name="Doddapaneni H."/>
            <person name="Worley K.C."/>
            <person name="Muzny D.M."/>
            <person name="Gibbs R.A."/>
            <person name="Richards S."/>
        </authorList>
    </citation>
    <scope>NUCLEOTIDE SEQUENCE</scope>
    <source>
        <strain evidence="2">HAZT.00-mixed</strain>
        <tissue evidence="2">Whole organism</tissue>
    </source>
</reference>
<organism evidence="2">
    <name type="scientific">Hyalella azteca</name>
    <name type="common">Amphipod</name>
    <dbReference type="NCBI Taxonomy" id="294128"/>
    <lineage>
        <taxon>Eukaryota</taxon>
        <taxon>Metazoa</taxon>
        <taxon>Ecdysozoa</taxon>
        <taxon>Arthropoda</taxon>
        <taxon>Crustacea</taxon>
        <taxon>Multicrustacea</taxon>
        <taxon>Malacostraca</taxon>
        <taxon>Eumalacostraca</taxon>
        <taxon>Peracarida</taxon>
        <taxon>Amphipoda</taxon>
        <taxon>Senticaudata</taxon>
        <taxon>Talitrida</taxon>
        <taxon>Talitroidea</taxon>
        <taxon>Hyalellidae</taxon>
        <taxon>Hyalella</taxon>
    </lineage>
</organism>
<dbReference type="Proteomes" id="UP000711488">
    <property type="component" value="Unassembled WGS sequence"/>
</dbReference>